<dbReference type="InterPro" id="IPR012938">
    <property type="entry name" value="Glc/Sorbosone_DH"/>
</dbReference>
<dbReference type="Proteomes" id="UP001434337">
    <property type="component" value="Chromosome"/>
</dbReference>
<feature type="signal peptide" evidence="2">
    <location>
        <begin position="1"/>
        <end position="21"/>
    </location>
</feature>
<evidence type="ECO:0000256" key="1">
    <source>
        <dbReference type="SAM" id="MobiDB-lite"/>
    </source>
</evidence>
<dbReference type="SUPFAM" id="SSF50952">
    <property type="entry name" value="Soluble quinoprotein glucose dehydrogenase"/>
    <property type="match status" value="1"/>
</dbReference>
<organism evidence="4 5">
    <name type="scientific">Propioniciclava soli</name>
    <dbReference type="NCBI Taxonomy" id="2775081"/>
    <lineage>
        <taxon>Bacteria</taxon>
        <taxon>Bacillati</taxon>
        <taxon>Actinomycetota</taxon>
        <taxon>Actinomycetes</taxon>
        <taxon>Propionibacteriales</taxon>
        <taxon>Propionibacteriaceae</taxon>
        <taxon>Propioniciclava</taxon>
    </lineage>
</organism>
<feature type="region of interest" description="Disordered" evidence="1">
    <location>
        <begin position="24"/>
        <end position="66"/>
    </location>
</feature>
<feature type="compositionally biased region" description="Low complexity" evidence="1">
    <location>
        <begin position="24"/>
        <end position="54"/>
    </location>
</feature>
<dbReference type="Pfam" id="PF07995">
    <property type="entry name" value="GSDH"/>
    <property type="match status" value="1"/>
</dbReference>
<dbReference type="InterPro" id="IPR011041">
    <property type="entry name" value="Quinoprot_gluc/sorb_DH_b-prop"/>
</dbReference>
<dbReference type="PANTHER" id="PTHR19328:SF75">
    <property type="entry name" value="ALDOSE SUGAR DEHYDROGENASE YLII"/>
    <property type="match status" value="1"/>
</dbReference>
<proteinExistence type="predicted"/>
<protein>
    <submittedName>
        <fullName evidence="4">PQQ-dependent sugar dehydrogenase</fullName>
    </submittedName>
</protein>
<keyword evidence="5" id="KW-1185">Reference proteome</keyword>
<dbReference type="PANTHER" id="PTHR19328">
    <property type="entry name" value="HEDGEHOG-INTERACTING PROTEIN"/>
    <property type="match status" value="1"/>
</dbReference>
<keyword evidence="2" id="KW-0732">Signal</keyword>
<accession>A0ABZ3C578</accession>
<evidence type="ECO:0000256" key="2">
    <source>
        <dbReference type="SAM" id="SignalP"/>
    </source>
</evidence>
<evidence type="ECO:0000313" key="4">
    <source>
        <dbReference type="EMBL" id="WZW97942.1"/>
    </source>
</evidence>
<dbReference type="Gene3D" id="2.120.10.30">
    <property type="entry name" value="TolB, C-terminal domain"/>
    <property type="match status" value="1"/>
</dbReference>
<gene>
    <name evidence="4" type="ORF">PCC79_13745</name>
</gene>
<dbReference type="InterPro" id="IPR011042">
    <property type="entry name" value="6-blade_b-propeller_TolB-like"/>
</dbReference>
<reference evidence="4 5" key="1">
    <citation type="journal article" date="2023" name="Environ Microbiome">
        <title>A coral-associated actinobacterium mitigates coral bleaching under heat stress.</title>
        <authorList>
            <person name="Li J."/>
            <person name="Zou Y."/>
            <person name="Li Q."/>
            <person name="Zhang J."/>
            <person name="Bourne D.G."/>
            <person name="Lyu Y."/>
            <person name="Liu C."/>
            <person name="Zhang S."/>
        </authorList>
    </citation>
    <scope>NUCLEOTIDE SEQUENCE [LARGE SCALE GENOMIC DNA]</scope>
    <source>
        <strain evidence="4 5">SCSIO 13291</strain>
    </source>
</reference>
<feature type="domain" description="Glucose/Sorbosone dehydrogenase" evidence="3">
    <location>
        <begin position="76"/>
        <end position="390"/>
    </location>
</feature>
<dbReference type="RefSeq" id="WP_342372165.1">
    <property type="nucleotide sequence ID" value="NZ_CP115965.1"/>
</dbReference>
<dbReference type="PROSITE" id="PS51257">
    <property type="entry name" value="PROKAR_LIPOPROTEIN"/>
    <property type="match status" value="1"/>
</dbReference>
<name>A0ABZ3C578_9ACTN</name>
<evidence type="ECO:0000313" key="5">
    <source>
        <dbReference type="Proteomes" id="UP001434337"/>
    </source>
</evidence>
<sequence>MRPRTLASLTGVFAWGLAACAGPTTTPDPTTAPEATTPATTPATSPATPAPTTADGAEMPLGPDGRPFTVAEVATFDTPWAMAFLPGTQTALVTEREGVLHLVDTASGEATEVEGIPDVVASGQGGLGDVLPGPTFEQDGTVYLSWVESGSGGTGAVVGRAELITGDAPRLEGLAVIWEQTPKVSGNGHFSHRLAFSPDGQHLFVSSGDRQEMTPAQDPASMLGTIMRMNTDGSDAQIWTNGHRNPLGLAFDADGNLWSSEMGPQGGDELNLIVEGANYGWPEASMGVHYNGTDIPDHTDGDGFEAPVAYWVPAMSPGSLMIYTDDAFSGWTGDAFLGGLSGQNLVRVDLDGTNGDIADTWDMGQRIREVEQGPDGSVWLLEDAPGGRLLHLTPVS</sequence>
<dbReference type="EMBL" id="CP115965">
    <property type="protein sequence ID" value="WZW97942.1"/>
    <property type="molecule type" value="Genomic_DNA"/>
</dbReference>
<evidence type="ECO:0000259" key="3">
    <source>
        <dbReference type="Pfam" id="PF07995"/>
    </source>
</evidence>
<feature type="chain" id="PRO_5046764042" evidence="2">
    <location>
        <begin position="22"/>
        <end position="396"/>
    </location>
</feature>